<dbReference type="OrthoDB" id="3396800at2"/>
<gene>
    <name evidence="1" type="ORF">SAMN06264365_102685</name>
</gene>
<evidence type="ECO:0000313" key="1">
    <source>
        <dbReference type="EMBL" id="SNR47590.1"/>
    </source>
</evidence>
<protein>
    <submittedName>
        <fullName evidence="1">Uncharacterized protein</fullName>
    </submittedName>
</protein>
<reference evidence="1 2" key="1">
    <citation type="submission" date="2017-06" db="EMBL/GenBank/DDBJ databases">
        <authorList>
            <person name="Kim H.J."/>
            <person name="Triplett B.A."/>
        </authorList>
    </citation>
    <scope>NUCLEOTIDE SEQUENCE [LARGE SCALE GENOMIC DNA]</scope>
    <source>
        <strain evidence="1 2">DSM 43151</strain>
    </source>
</reference>
<dbReference type="AlphaFoldDB" id="A0A238WLZ3"/>
<proteinExistence type="predicted"/>
<name>A0A238WLZ3_9ACTN</name>
<sequence>MVKIGNPANYTVQVFPDEWEAESPEEEARFAGIFSVALNLHGLITFVPGVPADPPPLAAARPPREDEFTTAAEVRWCELLNSPYSVTPDDTRAGTVGEVGSEESPATVFYVTGEEFAAFTTELWELAEIASGGNPRVRRDELLDRAVIRFIEDRVVGSGRLRPEHAASLGRAG</sequence>
<evidence type="ECO:0000313" key="2">
    <source>
        <dbReference type="Proteomes" id="UP000198415"/>
    </source>
</evidence>
<dbReference type="RefSeq" id="WP_089292452.1">
    <property type="nucleotide sequence ID" value="NZ_BOMU01000019.1"/>
</dbReference>
<dbReference type="Proteomes" id="UP000198415">
    <property type="component" value="Unassembled WGS sequence"/>
</dbReference>
<dbReference type="EMBL" id="FZNR01000002">
    <property type="protein sequence ID" value="SNR47590.1"/>
    <property type="molecule type" value="Genomic_DNA"/>
</dbReference>
<keyword evidence="2" id="KW-1185">Reference proteome</keyword>
<organism evidence="1 2">
    <name type="scientific">Actinoplanes regularis</name>
    <dbReference type="NCBI Taxonomy" id="52697"/>
    <lineage>
        <taxon>Bacteria</taxon>
        <taxon>Bacillati</taxon>
        <taxon>Actinomycetota</taxon>
        <taxon>Actinomycetes</taxon>
        <taxon>Micromonosporales</taxon>
        <taxon>Micromonosporaceae</taxon>
        <taxon>Actinoplanes</taxon>
    </lineage>
</organism>
<accession>A0A238WLZ3</accession>